<dbReference type="AlphaFoldDB" id="A0A0N8RBQ8"/>
<reference evidence="2 3" key="1">
    <citation type="submission" date="2015-09" db="EMBL/GenBank/DDBJ databases">
        <title>Genome announcement of multiple Pseudomonas syringae strains.</title>
        <authorList>
            <person name="Thakur S."/>
            <person name="Wang P.W."/>
            <person name="Gong Y."/>
            <person name="Weir B.S."/>
            <person name="Guttman D.S."/>
        </authorList>
    </citation>
    <scope>NUCLEOTIDE SEQUENCE [LARGE SCALE GENOMIC DNA]</scope>
    <source>
        <strain evidence="2 3">ICMP9150</strain>
    </source>
</reference>
<gene>
    <name evidence="2" type="ORF">ALO71_04901</name>
</gene>
<dbReference type="InterPro" id="IPR000073">
    <property type="entry name" value="AB_hydrolase_1"/>
</dbReference>
<sequence length="287" mass="31434">MMSSSNLQTHSAQSFVQAPNKIATVAGIAFAYRESGLRGGVPLLLLNYWGAVLDDFDPRIVDGLATRHHIIAIDYRGAGLSTGTAPLTIGEMARDTLELVRAMGYRQVDLIGFSMGGFVAQDLALKAPDLVRKVILAGTGPAGGHDIERIGALSWPLILKGLLRLRDPKVYMFFTSTLNGRRAARNYLSRVKERTVDRDKPPTPRLLLRQLKAIKAWGKQPAQDLARLRVPVLIVVGDSDVMVASELSRDMSQRLPQAQLVVYQDAGHGCVFQYHADFVSTALEFLA</sequence>
<dbReference type="InterPro" id="IPR029058">
    <property type="entry name" value="AB_hydrolase_fold"/>
</dbReference>
<dbReference type="GO" id="GO:0046503">
    <property type="term" value="P:glycerolipid catabolic process"/>
    <property type="evidence" value="ECO:0007669"/>
    <property type="project" value="TreeGrafter"/>
</dbReference>
<dbReference type="Proteomes" id="UP000050346">
    <property type="component" value="Unassembled WGS sequence"/>
</dbReference>
<dbReference type="Pfam" id="PF00561">
    <property type="entry name" value="Abhydrolase_1"/>
    <property type="match status" value="1"/>
</dbReference>
<dbReference type="PANTHER" id="PTHR43433:SF5">
    <property type="entry name" value="AB HYDROLASE-1 DOMAIN-CONTAINING PROTEIN"/>
    <property type="match status" value="1"/>
</dbReference>
<evidence type="ECO:0000313" key="2">
    <source>
        <dbReference type="EMBL" id="KPX12671.1"/>
    </source>
</evidence>
<dbReference type="GO" id="GO:0004806">
    <property type="term" value="F:triacylglycerol lipase activity"/>
    <property type="evidence" value="ECO:0007669"/>
    <property type="project" value="TreeGrafter"/>
</dbReference>
<dbReference type="InterPro" id="IPR050471">
    <property type="entry name" value="AB_hydrolase"/>
</dbReference>
<proteinExistence type="predicted"/>
<protein>
    <submittedName>
        <fullName evidence="2">Alpha/beta fold family hydrolase</fullName>
    </submittedName>
</protein>
<dbReference type="PANTHER" id="PTHR43433">
    <property type="entry name" value="HYDROLASE, ALPHA/BETA FOLD FAMILY PROTEIN"/>
    <property type="match status" value="1"/>
</dbReference>
<feature type="domain" description="AB hydrolase-1" evidence="1">
    <location>
        <begin position="42"/>
        <end position="268"/>
    </location>
</feature>
<dbReference type="SUPFAM" id="SSF53474">
    <property type="entry name" value="alpha/beta-Hydrolases"/>
    <property type="match status" value="1"/>
</dbReference>
<name>A0A0N8RBQ8_PSEA0</name>
<dbReference type="PATRIC" id="fig|235272.12.peg.4140"/>
<accession>A0A0N8RBQ8</accession>
<evidence type="ECO:0000259" key="1">
    <source>
        <dbReference type="Pfam" id="PF00561"/>
    </source>
</evidence>
<comment type="caution">
    <text evidence="2">The sequence shown here is derived from an EMBL/GenBank/DDBJ whole genome shotgun (WGS) entry which is preliminary data.</text>
</comment>
<evidence type="ECO:0000313" key="3">
    <source>
        <dbReference type="Proteomes" id="UP000050346"/>
    </source>
</evidence>
<organism evidence="2 3">
    <name type="scientific">Pseudomonas amygdali pv. dendropanacis</name>
    <dbReference type="NCBI Taxonomy" id="235272"/>
    <lineage>
        <taxon>Bacteria</taxon>
        <taxon>Pseudomonadati</taxon>
        <taxon>Pseudomonadota</taxon>
        <taxon>Gammaproteobacteria</taxon>
        <taxon>Pseudomonadales</taxon>
        <taxon>Pseudomonadaceae</taxon>
        <taxon>Pseudomonas</taxon>
        <taxon>Pseudomonas amygdali</taxon>
    </lineage>
</organism>
<keyword evidence="2" id="KW-0378">Hydrolase</keyword>
<dbReference type="Gene3D" id="3.40.50.1820">
    <property type="entry name" value="alpha/beta hydrolase"/>
    <property type="match status" value="1"/>
</dbReference>
<dbReference type="EMBL" id="LJQG01000332">
    <property type="protein sequence ID" value="KPX12671.1"/>
    <property type="molecule type" value="Genomic_DNA"/>
</dbReference>
<dbReference type="PRINTS" id="PR00111">
    <property type="entry name" value="ABHYDROLASE"/>
</dbReference>